<dbReference type="InterPro" id="IPR009370">
    <property type="entry name" value="YutD-like"/>
</dbReference>
<dbReference type="InterPro" id="IPR038141">
    <property type="entry name" value="YutD-like_sf"/>
</dbReference>
<dbReference type="RefSeq" id="WP_011374140.1">
    <property type="nucleotide sequence ID" value="NZ_AP017931.1"/>
</dbReference>
<feature type="compositionally biased region" description="Polar residues" evidence="2">
    <location>
        <begin position="196"/>
        <end position="205"/>
    </location>
</feature>
<reference evidence="5" key="3">
    <citation type="submission" date="2023-04" db="EMBL/GenBank/DDBJ databases">
        <title>Novel strain of Lactilactobacillus sakei and use thereof.</title>
        <authorList>
            <person name="Kim S.Y."/>
        </authorList>
    </citation>
    <scope>NUCLEOTIDE SEQUENCE</scope>
    <source>
        <strain evidence="5">HUP1</strain>
    </source>
</reference>
<dbReference type="EMBL" id="MKGH01000047">
    <property type="protein sequence ID" value="PKX76529.1"/>
    <property type="molecule type" value="Genomic_DNA"/>
</dbReference>
<dbReference type="AlphaFoldDB" id="A0A094XWR0"/>
<evidence type="ECO:0000313" key="3">
    <source>
        <dbReference type="EMBL" id="PKX76529.1"/>
    </source>
</evidence>
<proteinExistence type="predicted"/>
<gene>
    <name evidence="3" type="ORF">CUR37_09075</name>
    <name evidence="4" type="ORF">LAS9267_01458</name>
    <name evidence="5" type="ORF">QBD03_02365</name>
</gene>
<dbReference type="Pfam" id="PF06265">
    <property type="entry name" value="YutD-like"/>
    <property type="match status" value="1"/>
</dbReference>
<evidence type="ECO:0000256" key="2">
    <source>
        <dbReference type="SAM" id="MobiDB-lite"/>
    </source>
</evidence>
<feature type="compositionally biased region" description="Basic and acidic residues" evidence="2">
    <location>
        <begin position="158"/>
        <end position="183"/>
    </location>
</feature>
<dbReference type="Gene3D" id="3.50.4.20">
    <property type="match status" value="1"/>
</dbReference>
<keyword evidence="1" id="KW-1015">Disulfide bond</keyword>
<evidence type="ECO:0000313" key="7">
    <source>
        <dbReference type="Proteomes" id="UP000239650"/>
    </source>
</evidence>
<evidence type="ECO:0000256" key="1">
    <source>
        <dbReference type="PIRSR" id="PIRSR012565-1"/>
    </source>
</evidence>
<evidence type="ECO:0000313" key="6">
    <source>
        <dbReference type="Proteomes" id="UP000234349"/>
    </source>
</evidence>
<sequence>MADTKTKPKIAKKVTRALEKEMIAAAKQPEVPQHVVVKSETMIDIDKCAYEVVANYRDGFDAEKLNERYNEVLAKYDYIVADWGFEQLRLKGFYKSTNRRANKDQLIDTLQDYLYEYCNFGCAYFVLERQGKPQIRNENRRSNRRRGPQKQRRQKQGFTERKVTPNQKVTKEQPQKAVTENKKSVNKRHFKIRPLESNSPKETGK</sequence>
<dbReference type="PIRSF" id="PIRSF012565">
    <property type="entry name" value="DUF1027"/>
    <property type="match status" value="1"/>
</dbReference>
<reference evidence="3 6" key="1">
    <citation type="submission" date="2016-09" db="EMBL/GenBank/DDBJ databases">
        <authorList>
            <person name="Inglin R.C."/>
        </authorList>
    </citation>
    <scope>NUCLEOTIDE SEQUENCE [LARGE SCALE GENOMIC DNA]</scope>
    <source>
        <strain evidence="3 6">RI-517</strain>
    </source>
</reference>
<dbReference type="GeneID" id="57133258"/>
<feature type="disulfide bond" evidence="1">
    <location>
        <begin position="118"/>
        <end position="122"/>
    </location>
</feature>
<feature type="compositionally biased region" description="Basic residues" evidence="2">
    <location>
        <begin position="142"/>
        <end position="155"/>
    </location>
</feature>
<dbReference type="EMBL" id="CP122959">
    <property type="protein sequence ID" value="WGI19606.1"/>
    <property type="molecule type" value="Genomic_DNA"/>
</dbReference>
<evidence type="ECO:0000313" key="5">
    <source>
        <dbReference type="EMBL" id="WGI19606.1"/>
    </source>
</evidence>
<dbReference type="Proteomes" id="UP000234349">
    <property type="component" value="Unassembled WGS sequence"/>
</dbReference>
<protein>
    <submittedName>
        <fullName evidence="3">DUF1027 domain-containing protein</fullName>
    </submittedName>
    <submittedName>
        <fullName evidence="5">YutD family protein</fullName>
    </submittedName>
</protein>
<accession>A0A094XWR0</accession>
<organism evidence="4 7">
    <name type="scientific">Latilactobacillus sakei</name>
    <name type="common">Lactobacillus sakei</name>
    <dbReference type="NCBI Taxonomy" id="1599"/>
    <lineage>
        <taxon>Bacteria</taxon>
        <taxon>Bacillati</taxon>
        <taxon>Bacillota</taxon>
        <taxon>Bacilli</taxon>
        <taxon>Lactobacillales</taxon>
        <taxon>Lactobacillaceae</taxon>
        <taxon>Latilactobacillus</taxon>
    </lineage>
</organism>
<feature type="region of interest" description="Disordered" evidence="2">
    <location>
        <begin position="135"/>
        <end position="205"/>
    </location>
</feature>
<dbReference type="EMBL" id="OKRC01000007">
    <property type="protein sequence ID" value="SPE21765.1"/>
    <property type="molecule type" value="Genomic_DNA"/>
</dbReference>
<dbReference type="Proteomes" id="UP000239650">
    <property type="component" value="Unassembled WGS sequence"/>
</dbReference>
<dbReference type="Proteomes" id="UP001179858">
    <property type="component" value="Chromosome"/>
</dbReference>
<evidence type="ECO:0000313" key="4">
    <source>
        <dbReference type="EMBL" id="SPE21765.1"/>
    </source>
</evidence>
<name>A0A094XWR0_LATSK</name>
<reference evidence="4 7" key="2">
    <citation type="submission" date="2018-02" db="EMBL/GenBank/DDBJ databases">
        <authorList>
            <person name="Rodrigo-Torres L."/>
            <person name="Arahal R. D."/>
            <person name="Lucena T."/>
        </authorList>
    </citation>
    <scope>NUCLEOTIDE SEQUENCE [LARGE SCALE GENOMIC DNA]</scope>
    <source>
        <strain evidence="4 7">CECT 9267</strain>
    </source>
</reference>